<dbReference type="Gene3D" id="3.30.310.160">
    <property type="entry name" value="YycH protein, domain 2"/>
    <property type="match status" value="1"/>
</dbReference>
<dbReference type="RefSeq" id="WP_307395891.1">
    <property type="nucleotide sequence ID" value="NZ_BAAADK010000046.1"/>
</dbReference>
<keyword evidence="1" id="KW-0472">Membrane</keyword>
<dbReference type="InterPro" id="IPR042274">
    <property type="entry name" value="YycH/YycI_2"/>
</dbReference>
<dbReference type="EMBL" id="JAUSTY010000013">
    <property type="protein sequence ID" value="MDQ0167142.1"/>
    <property type="molecule type" value="Genomic_DNA"/>
</dbReference>
<gene>
    <name evidence="3" type="ORF">J2S11_003067</name>
</gene>
<evidence type="ECO:0000256" key="1">
    <source>
        <dbReference type="SAM" id="Phobius"/>
    </source>
</evidence>
<evidence type="ECO:0000313" key="4">
    <source>
        <dbReference type="Proteomes" id="UP001235840"/>
    </source>
</evidence>
<name>A0ABT9W1M3_9BACI</name>
<feature type="domain" description="Regulatory protein YycH" evidence="2">
    <location>
        <begin position="3"/>
        <end position="429"/>
    </location>
</feature>
<keyword evidence="1" id="KW-1133">Transmembrane helix</keyword>
<evidence type="ECO:0000313" key="3">
    <source>
        <dbReference type="EMBL" id="MDQ0167142.1"/>
    </source>
</evidence>
<reference evidence="3 4" key="1">
    <citation type="submission" date="2023-07" db="EMBL/GenBank/DDBJ databases">
        <title>Genomic Encyclopedia of Type Strains, Phase IV (KMG-IV): sequencing the most valuable type-strain genomes for metagenomic binning, comparative biology and taxonomic classification.</title>
        <authorList>
            <person name="Goeker M."/>
        </authorList>
    </citation>
    <scope>NUCLEOTIDE SEQUENCE [LARGE SCALE GENOMIC DNA]</scope>
    <source>
        <strain evidence="3 4">DSM 12751</strain>
    </source>
</reference>
<dbReference type="Pfam" id="PF07435">
    <property type="entry name" value="YycH"/>
    <property type="match status" value="1"/>
</dbReference>
<keyword evidence="4" id="KW-1185">Reference proteome</keyword>
<keyword evidence="1" id="KW-0812">Transmembrane</keyword>
<dbReference type="CDD" id="cd15787">
    <property type="entry name" value="YycH_N"/>
    <property type="match status" value="1"/>
</dbReference>
<evidence type="ECO:0000259" key="2">
    <source>
        <dbReference type="Pfam" id="PF07435"/>
    </source>
</evidence>
<protein>
    <submittedName>
        <fullName evidence="3">Regulatory protein YycH of two-component signal transduction system YycFG</fullName>
    </submittedName>
</protein>
<accession>A0ABT9W1M3</accession>
<comment type="caution">
    <text evidence="3">The sequence shown here is derived from an EMBL/GenBank/DDBJ whole genome shotgun (WGS) entry which is preliminary data.</text>
</comment>
<proteinExistence type="predicted"/>
<dbReference type="InterPro" id="IPR009996">
    <property type="entry name" value="YycH"/>
</dbReference>
<dbReference type="Proteomes" id="UP001235840">
    <property type="component" value="Unassembled WGS sequence"/>
</dbReference>
<organism evidence="3 4">
    <name type="scientific">Caldalkalibacillus horti</name>
    <dbReference type="NCBI Taxonomy" id="77523"/>
    <lineage>
        <taxon>Bacteria</taxon>
        <taxon>Bacillati</taxon>
        <taxon>Bacillota</taxon>
        <taxon>Bacilli</taxon>
        <taxon>Bacillales</taxon>
        <taxon>Bacillaceae</taxon>
        <taxon>Caldalkalibacillus</taxon>
    </lineage>
</organism>
<feature type="transmembrane region" description="Helical" evidence="1">
    <location>
        <begin position="7"/>
        <end position="25"/>
    </location>
</feature>
<sequence>MIEKLKTVLLIGLIASSIVLTWQIWTYQPRYDYLLPTEYVTQEGIAERRELQDLIQPEKILYYFGDERITASSPDSVEYTNVIKQQMKNWSFTGFREVEGNQRQWNDLRTRYEAIEFAFPTNLPLSTLGELFTLNTGDTQYSDVGSMFLYINPVMDNVFAFFINYDEQRFLRSNTSINSSELRQYLALGENKPEQTAILLYDNPDPNQLDQYIYVTDEPVEMTEYHYFFRRIQIDTLISYLFVDPLLVRQIQDRSGEVFYTDGTRGLQLASGLTMNYVHPLAITQREGDASDNQFIQRATQFVNQHRGWERGYYLYNYHNPNAYEASIEFRRYMNQYPVFSDHPDEEQNVIQLDIQDGRVVSYYRSLLQLDSVMDDRRRELPSGLQMIEELERLEIPLEEVEDMFLGYAYTYNDNSISYRPRWIIEWKNGQRSFIRQVEDLYPLSRIQEELEEGNNELE</sequence>